<evidence type="ECO:0000313" key="2">
    <source>
        <dbReference type="Proteomes" id="UP000813427"/>
    </source>
</evidence>
<dbReference type="EMBL" id="JAGPXF010000004">
    <property type="protein sequence ID" value="KAH7245493.1"/>
    <property type="molecule type" value="Genomic_DNA"/>
</dbReference>
<gene>
    <name evidence="1" type="ORF">BKA59DRAFT_454555</name>
</gene>
<dbReference type="AlphaFoldDB" id="A0A8K0RWU6"/>
<name>A0A8K0RWU6_9HYPO</name>
<evidence type="ECO:0000313" key="1">
    <source>
        <dbReference type="EMBL" id="KAH7245493.1"/>
    </source>
</evidence>
<dbReference type="OrthoDB" id="5304511at2759"/>
<comment type="caution">
    <text evidence="1">The sequence shown here is derived from an EMBL/GenBank/DDBJ whole genome shotgun (WGS) entry which is preliminary data.</text>
</comment>
<organism evidence="1 2">
    <name type="scientific">Fusarium tricinctum</name>
    <dbReference type="NCBI Taxonomy" id="61284"/>
    <lineage>
        <taxon>Eukaryota</taxon>
        <taxon>Fungi</taxon>
        <taxon>Dikarya</taxon>
        <taxon>Ascomycota</taxon>
        <taxon>Pezizomycotina</taxon>
        <taxon>Sordariomycetes</taxon>
        <taxon>Hypocreomycetidae</taxon>
        <taxon>Hypocreales</taxon>
        <taxon>Nectriaceae</taxon>
        <taxon>Fusarium</taxon>
        <taxon>Fusarium tricinctum species complex</taxon>
    </lineage>
</organism>
<reference evidence="1" key="1">
    <citation type="journal article" date="2021" name="Nat. Commun.">
        <title>Genetic determinants of endophytism in the Arabidopsis root mycobiome.</title>
        <authorList>
            <person name="Mesny F."/>
            <person name="Miyauchi S."/>
            <person name="Thiergart T."/>
            <person name="Pickel B."/>
            <person name="Atanasova L."/>
            <person name="Karlsson M."/>
            <person name="Huettel B."/>
            <person name="Barry K.W."/>
            <person name="Haridas S."/>
            <person name="Chen C."/>
            <person name="Bauer D."/>
            <person name="Andreopoulos W."/>
            <person name="Pangilinan J."/>
            <person name="LaButti K."/>
            <person name="Riley R."/>
            <person name="Lipzen A."/>
            <person name="Clum A."/>
            <person name="Drula E."/>
            <person name="Henrissat B."/>
            <person name="Kohler A."/>
            <person name="Grigoriev I.V."/>
            <person name="Martin F.M."/>
            <person name="Hacquard S."/>
        </authorList>
    </citation>
    <scope>NUCLEOTIDE SEQUENCE</scope>
    <source>
        <strain evidence="1">MPI-SDFR-AT-0068</strain>
    </source>
</reference>
<accession>A0A8K0RWU6</accession>
<sequence length="333" mass="38924">MSTNLKFRPERTREQTKEFIESYQVRRSTSIWTRLDFQENEDVFPIIAFYSSVITPLVSHYVRWAQGNHRYLFTTGQLSKTEKRRIVRDFYRFQLFCNLFGSDSMTGRLSSGHEQRLGHFLDMFEPWELEEIICIYWFINGKYLSVLEDVAWDFDENNPKFNSRKMDPYMPEGAYHLEIFGNSYRNGLDSLGLTVLSSIFEAQDHDELVERVAKHIISGDSQWIDMTVDEIARRQRLDCLFSDRDRAQQRRDATPFQGDKENLPPLAWVTLWKGMNSNLFGSYILDNFRDWGYVMWDAGRLVNTGAIATLNNGASKADNTGWSGGFNDPRDSI</sequence>
<proteinExistence type="predicted"/>
<protein>
    <submittedName>
        <fullName evidence="1">Uncharacterized protein</fullName>
    </submittedName>
</protein>
<keyword evidence="2" id="KW-1185">Reference proteome</keyword>
<dbReference type="Proteomes" id="UP000813427">
    <property type="component" value="Unassembled WGS sequence"/>
</dbReference>